<dbReference type="GO" id="GO:0004719">
    <property type="term" value="F:protein-L-isoaspartate (D-aspartate) O-methyltransferase activity"/>
    <property type="evidence" value="ECO:0007669"/>
    <property type="project" value="UniProtKB-EC"/>
</dbReference>
<dbReference type="CDD" id="cd02440">
    <property type="entry name" value="AdoMet_MTases"/>
    <property type="match status" value="1"/>
</dbReference>
<proteinExistence type="inferred from homology"/>
<comment type="similarity">
    <text evidence="2">Belongs to the methyltransferase superfamily. L-isoaspartyl/D-aspartyl protein methyltransferase family.</text>
</comment>
<accession>A0A7W7W552</accession>
<gene>
    <name evidence="13" type="ORF">F4561_004225</name>
</gene>
<dbReference type="Gene3D" id="3.40.50.150">
    <property type="entry name" value="Vaccinia Virus protein VP39"/>
    <property type="match status" value="1"/>
</dbReference>
<evidence type="ECO:0000256" key="8">
    <source>
        <dbReference type="ARBA" id="ARBA00022691"/>
    </source>
</evidence>
<dbReference type="EC" id="2.1.1.77" evidence="3"/>
<keyword evidence="6 13" id="KW-0489">Methyltransferase</keyword>
<dbReference type="PANTHER" id="PTHR11579">
    <property type="entry name" value="PROTEIN-L-ISOASPARTATE O-METHYLTRANSFERASE"/>
    <property type="match status" value="1"/>
</dbReference>
<sequence>MTPGEKTVAAVDREPFIPGTIYVRSEDTGWLVPLHRDDDPHRWRALVDSDQAVVTAVGYDPRLPEHLRDPATGRGVMPTSSSSGRPVMARMLDALDLEPGMRVLEVGTGTGYNAALLAYIVGGGMVTSVESEPGLAEHARAALDTAGFHVDVVTGDGAHGHPPGAPYDRVVATAAVHTLPYAWVAQTRPGGVLVVPWAPTFHPDGPLAVLTVGEDGTACGRFVGPAHFMPLDTQRVDPGEVNRLHEVWEAEGVPDCARFGVTVTPQGQQVWLDAPDNHISQMEG</sequence>
<evidence type="ECO:0000313" key="14">
    <source>
        <dbReference type="Proteomes" id="UP000523007"/>
    </source>
</evidence>
<evidence type="ECO:0000313" key="13">
    <source>
        <dbReference type="EMBL" id="MBB4933405.1"/>
    </source>
</evidence>
<name>A0A7W7W552_9ACTN</name>
<keyword evidence="5" id="KW-0963">Cytoplasm</keyword>
<comment type="subcellular location">
    <subcellularLocation>
        <location evidence="1">Cytoplasm</location>
    </subcellularLocation>
</comment>
<evidence type="ECO:0000256" key="9">
    <source>
        <dbReference type="ARBA" id="ARBA00030757"/>
    </source>
</evidence>
<dbReference type="AlphaFoldDB" id="A0A7W7W552"/>
<keyword evidence="7 13" id="KW-0808">Transferase</keyword>
<evidence type="ECO:0000256" key="2">
    <source>
        <dbReference type="ARBA" id="ARBA00005369"/>
    </source>
</evidence>
<dbReference type="EMBL" id="JACHJT010000001">
    <property type="protein sequence ID" value="MBB4933405.1"/>
    <property type="molecule type" value="Genomic_DNA"/>
</dbReference>
<dbReference type="GO" id="GO:0005737">
    <property type="term" value="C:cytoplasm"/>
    <property type="evidence" value="ECO:0007669"/>
    <property type="project" value="UniProtKB-SubCell"/>
</dbReference>
<evidence type="ECO:0000256" key="10">
    <source>
        <dbReference type="ARBA" id="ARBA00031323"/>
    </source>
</evidence>
<dbReference type="PANTHER" id="PTHR11579:SF0">
    <property type="entry name" value="PROTEIN-L-ISOASPARTATE(D-ASPARTATE) O-METHYLTRANSFERASE"/>
    <property type="match status" value="1"/>
</dbReference>
<evidence type="ECO:0000256" key="1">
    <source>
        <dbReference type="ARBA" id="ARBA00004496"/>
    </source>
</evidence>
<evidence type="ECO:0000256" key="11">
    <source>
        <dbReference type="ARBA" id="ARBA00031350"/>
    </source>
</evidence>
<protein>
    <recommendedName>
        <fullName evidence="4">Protein-L-isoaspartate O-methyltransferase</fullName>
        <ecNumber evidence="3">2.1.1.77</ecNumber>
    </recommendedName>
    <alternativeName>
        <fullName evidence="11">L-isoaspartyl protein carboxyl methyltransferase</fullName>
    </alternativeName>
    <alternativeName>
        <fullName evidence="9">Protein L-isoaspartyl methyltransferase</fullName>
    </alternativeName>
    <alternativeName>
        <fullName evidence="10">Protein-beta-aspartate methyltransferase</fullName>
    </alternativeName>
</protein>
<comment type="caution">
    <text evidence="13">The sequence shown here is derived from an EMBL/GenBank/DDBJ whole genome shotgun (WGS) entry which is preliminary data.</text>
</comment>
<feature type="region of interest" description="Disordered" evidence="12">
    <location>
        <begin position="64"/>
        <end position="84"/>
    </location>
</feature>
<dbReference type="InterPro" id="IPR029063">
    <property type="entry name" value="SAM-dependent_MTases_sf"/>
</dbReference>
<dbReference type="Proteomes" id="UP000523007">
    <property type="component" value="Unassembled WGS sequence"/>
</dbReference>
<evidence type="ECO:0000256" key="4">
    <source>
        <dbReference type="ARBA" id="ARBA00013346"/>
    </source>
</evidence>
<dbReference type="SUPFAM" id="SSF53335">
    <property type="entry name" value="S-adenosyl-L-methionine-dependent methyltransferases"/>
    <property type="match status" value="1"/>
</dbReference>
<reference evidence="13 14" key="1">
    <citation type="submission" date="2020-08" db="EMBL/GenBank/DDBJ databases">
        <title>Sequencing the genomes of 1000 actinobacteria strains.</title>
        <authorList>
            <person name="Klenk H.-P."/>
        </authorList>
    </citation>
    <scope>NUCLEOTIDE SEQUENCE [LARGE SCALE GENOMIC DNA]</scope>
    <source>
        <strain evidence="13 14">DSM 102030</strain>
    </source>
</reference>
<dbReference type="SUPFAM" id="SSF75011">
    <property type="entry name" value="3-carboxy-cis,cis-mucoante lactonizing enzyme"/>
    <property type="match status" value="1"/>
</dbReference>
<dbReference type="InterPro" id="IPR000682">
    <property type="entry name" value="PCMT"/>
</dbReference>
<evidence type="ECO:0000256" key="6">
    <source>
        <dbReference type="ARBA" id="ARBA00022603"/>
    </source>
</evidence>
<keyword evidence="14" id="KW-1185">Reference proteome</keyword>
<dbReference type="GO" id="GO:0032259">
    <property type="term" value="P:methylation"/>
    <property type="evidence" value="ECO:0007669"/>
    <property type="project" value="UniProtKB-KW"/>
</dbReference>
<evidence type="ECO:0000256" key="12">
    <source>
        <dbReference type="SAM" id="MobiDB-lite"/>
    </source>
</evidence>
<evidence type="ECO:0000256" key="7">
    <source>
        <dbReference type="ARBA" id="ARBA00022679"/>
    </source>
</evidence>
<dbReference type="RefSeq" id="WP_184581018.1">
    <property type="nucleotide sequence ID" value="NZ_JACHJT010000001.1"/>
</dbReference>
<keyword evidence="8" id="KW-0949">S-adenosyl-L-methionine</keyword>
<evidence type="ECO:0000256" key="5">
    <source>
        <dbReference type="ARBA" id="ARBA00022490"/>
    </source>
</evidence>
<dbReference type="Pfam" id="PF01135">
    <property type="entry name" value="PCMT"/>
    <property type="match status" value="1"/>
</dbReference>
<evidence type="ECO:0000256" key="3">
    <source>
        <dbReference type="ARBA" id="ARBA00011890"/>
    </source>
</evidence>
<organism evidence="13 14">
    <name type="scientific">Lipingzhangella halophila</name>
    <dbReference type="NCBI Taxonomy" id="1783352"/>
    <lineage>
        <taxon>Bacteria</taxon>
        <taxon>Bacillati</taxon>
        <taxon>Actinomycetota</taxon>
        <taxon>Actinomycetes</taxon>
        <taxon>Streptosporangiales</taxon>
        <taxon>Nocardiopsidaceae</taxon>
        <taxon>Lipingzhangella</taxon>
    </lineage>
</organism>